<keyword evidence="6 10" id="KW-1133">Transmembrane helix</keyword>
<keyword evidence="5 10" id="KW-0552">Olfaction</keyword>
<dbReference type="Proteomes" id="UP000475862">
    <property type="component" value="Unassembled WGS sequence"/>
</dbReference>
<dbReference type="GO" id="GO:0007165">
    <property type="term" value="P:signal transduction"/>
    <property type="evidence" value="ECO:0007669"/>
    <property type="project" value="UniProtKB-KW"/>
</dbReference>
<keyword evidence="9 10" id="KW-0807">Transducer</keyword>
<keyword evidence="7 10" id="KW-0472">Membrane</keyword>
<evidence type="ECO:0000256" key="4">
    <source>
        <dbReference type="ARBA" id="ARBA00022692"/>
    </source>
</evidence>
<name>A0A6G0T7D3_APHGL</name>
<evidence type="ECO:0000256" key="6">
    <source>
        <dbReference type="ARBA" id="ARBA00022989"/>
    </source>
</evidence>
<dbReference type="Pfam" id="PF02949">
    <property type="entry name" value="7tm_6"/>
    <property type="match status" value="1"/>
</dbReference>
<dbReference type="PANTHER" id="PTHR21137">
    <property type="entry name" value="ODORANT RECEPTOR"/>
    <property type="match status" value="1"/>
</dbReference>
<dbReference type="PANTHER" id="PTHR21137:SF35">
    <property type="entry name" value="ODORANT RECEPTOR 19A-RELATED"/>
    <property type="match status" value="1"/>
</dbReference>
<keyword evidence="4 10" id="KW-0812">Transmembrane</keyword>
<feature type="transmembrane region" description="Helical" evidence="10">
    <location>
        <begin position="146"/>
        <end position="169"/>
    </location>
</feature>
<reference evidence="11 12" key="1">
    <citation type="submission" date="2019-08" db="EMBL/GenBank/DDBJ databases">
        <title>The genome of the soybean aphid Biotype 1, its phylome, world population structure and adaptation to the North American continent.</title>
        <authorList>
            <person name="Giordano R."/>
            <person name="Donthu R.K."/>
            <person name="Hernandez A.G."/>
            <person name="Wright C.L."/>
            <person name="Zimin A.V."/>
        </authorList>
    </citation>
    <scope>NUCLEOTIDE SEQUENCE [LARGE SCALE GENOMIC DNA]</scope>
    <source>
        <tissue evidence="11">Whole aphids</tissue>
    </source>
</reference>
<dbReference type="GO" id="GO:0005549">
    <property type="term" value="F:odorant binding"/>
    <property type="evidence" value="ECO:0007669"/>
    <property type="project" value="InterPro"/>
</dbReference>
<keyword evidence="8 10" id="KW-0675">Receptor</keyword>
<organism evidence="11 12">
    <name type="scientific">Aphis glycines</name>
    <name type="common">Soybean aphid</name>
    <dbReference type="NCBI Taxonomy" id="307491"/>
    <lineage>
        <taxon>Eukaryota</taxon>
        <taxon>Metazoa</taxon>
        <taxon>Ecdysozoa</taxon>
        <taxon>Arthropoda</taxon>
        <taxon>Hexapoda</taxon>
        <taxon>Insecta</taxon>
        <taxon>Pterygota</taxon>
        <taxon>Neoptera</taxon>
        <taxon>Paraneoptera</taxon>
        <taxon>Hemiptera</taxon>
        <taxon>Sternorrhyncha</taxon>
        <taxon>Aphidomorpha</taxon>
        <taxon>Aphidoidea</taxon>
        <taxon>Aphididae</taxon>
        <taxon>Aphidini</taxon>
        <taxon>Aphis</taxon>
        <taxon>Aphis</taxon>
    </lineage>
</organism>
<evidence type="ECO:0000256" key="5">
    <source>
        <dbReference type="ARBA" id="ARBA00022725"/>
    </source>
</evidence>
<sequence>MEKHFNSRWRQYGAQCYLWSVTIEYTQYQINNILHHSYWVIKCRGGQREDTVEPPNILINMEKPKCKKKDCIDKMEPSTMATFNDHTAAIGLKVLKQFVIILMLNKSKIQQILDVTDLKFLKSKQCRDNIKIFYKHRNKILKLTKLYFNFTVLVIIQWVFYPIIINTFILNKTDNRRLENIINRRYPVDVNTYNQYYAFYYVIETILAVISLYLVSIIDILLLPIGWGIIVQYKILAISIKNIGHNYRNRLKIGLKNFLTGPTVFAESSTKIFSKKLVTKIKLYFSMMKPIVLMHVSINAGLIMMLSTSFCMVLLSTESFTQAFVNLFKIGIGIVYLCLQLFLYCHLFDNIHLNIQSVNLGIYSCNWTNMDLKFKKLLLLTMQMNKANEIMMKVSMKKIINLQLFASVGFDDVLQHCFCHGENNWKMKTNTT</sequence>
<dbReference type="EMBL" id="VYZN01000055">
    <property type="protein sequence ID" value="KAE9526205.1"/>
    <property type="molecule type" value="Genomic_DNA"/>
</dbReference>
<evidence type="ECO:0000256" key="10">
    <source>
        <dbReference type="RuleBase" id="RU351113"/>
    </source>
</evidence>
<evidence type="ECO:0000256" key="1">
    <source>
        <dbReference type="ARBA" id="ARBA00004651"/>
    </source>
</evidence>
<dbReference type="GO" id="GO:0005886">
    <property type="term" value="C:plasma membrane"/>
    <property type="evidence" value="ECO:0007669"/>
    <property type="project" value="UniProtKB-SubCell"/>
</dbReference>
<protein>
    <recommendedName>
        <fullName evidence="10">Odorant receptor</fullName>
    </recommendedName>
</protein>
<evidence type="ECO:0000256" key="7">
    <source>
        <dbReference type="ARBA" id="ARBA00023136"/>
    </source>
</evidence>
<evidence type="ECO:0000313" key="12">
    <source>
        <dbReference type="Proteomes" id="UP000475862"/>
    </source>
</evidence>
<dbReference type="InterPro" id="IPR004117">
    <property type="entry name" value="7tm6_olfct_rcpt"/>
</dbReference>
<dbReference type="GO" id="GO:0004984">
    <property type="term" value="F:olfactory receptor activity"/>
    <property type="evidence" value="ECO:0007669"/>
    <property type="project" value="InterPro"/>
</dbReference>
<dbReference type="OrthoDB" id="6617178at2759"/>
<evidence type="ECO:0000256" key="2">
    <source>
        <dbReference type="ARBA" id="ARBA00022475"/>
    </source>
</evidence>
<keyword evidence="12" id="KW-1185">Reference proteome</keyword>
<gene>
    <name evidence="11" type="ORF">AGLY_013836</name>
</gene>
<evidence type="ECO:0000256" key="3">
    <source>
        <dbReference type="ARBA" id="ARBA00022606"/>
    </source>
</evidence>
<keyword evidence="2" id="KW-1003">Cell membrane</keyword>
<comment type="subcellular location">
    <subcellularLocation>
        <location evidence="1 10">Cell membrane</location>
        <topology evidence="1 10">Multi-pass membrane protein</topology>
    </subcellularLocation>
</comment>
<comment type="caution">
    <text evidence="10">Lacks conserved residue(s) required for the propagation of feature annotation.</text>
</comment>
<keyword evidence="3 10" id="KW-0716">Sensory transduction</keyword>
<feature type="transmembrane region" description="Helical" evidence="10">
    <location>
        <begin position="198"/>
        <end position="231"/>
    </location>
</feature>
<evidence type="ECO:0000313" key="11">
    <source>
        <dbReference type="EMBL" id="KAE9526205.1"/>
    </source>
</evidence>
<feature type="transmembrane region" description="Helical" evidence="10">
    <location>
        <begin position="327"/>
        <end position="347"/>
    </location>
</feature>
<accession>A0A6G0T7D3</accession>
<comment type="similarity">
    <text evidence="10">Belongs to the insect chemoreceptor superfamily. Heteromeric odorant receptor channel (TC 1.A.69) family.</text>
</comment>
<evidence type="ECO:0000256" key="9">
    <source>
        <dbReference type="ARBA" id="ARBA00023224"/>
    </source>
</evidence>
<dbReference type="AlphaFoldDB" id="A0A6G0T7D3"/>
<comment type="caution">
    <text evidence="11">The sequence shown here is derived from an EMBL/GenBank/DDBJ whole genome shotgun (WGS) entry which is preliminary data.</text>
</comment>
<feature type="transmembrane region" description="Helical" evidence="10">
    <location>
        <begin position="291"/>
        <end position="315"/>
    </location>
</feature>
<proteinExistence type="inferred from homology"/>
<evidence type="ECO:0000256" key="8">
    <source>
        <dbReference type="ARBA" id="ARBA00023170"/>
    </source>
</evidence>